<name>A0A499UXP6_9ACTN</name>
<dbReference type="AlphaFoldDB" id="A0A499UXP6"/>
<dbReference type="GO" id="GO:0030170">
    <property type="term" value="F:pyridoxal phosphate binding"/>
    <property type="evidence" value="ECO:0007669"/>
    <property type="project" value="InterPro"/>
</dbReference>
<evidence type="ECO:0000256" key="4">
    <source>
        <dbReference type="ARBA" id="ARBA00013049"/>
    </source>
</evidence>
<dbReference type="PANTHER" id="PTHR45688:SF3">
    <property type="entry name" value="ALANINE--GLYOXYLATE AMINOTRANSFERASE 2, MITOCHONDRIAL"/>
    <property type="match status" value="1"/>
</dbReference>
<gene>
    <name evidence="7" type="ORF">SSPO_096930</name>
</gene>
<evidence type="ECO:0000256" key="3">
    <source>
        <dbReference type="ARBA" id="ARBA00011881"/>
    </source>
</evidence>
<dbReference type="EMBL" id="AP019620">
    <property type="protein sequence ID" value="BBJ46975.1"/>
    <property type="molecule type" value="Genomic_DNA"/>
</dbReference>
<evidence type="ECO:0000313" key="7">
    <source>
        <dbReference type="EMBL" id="BBJ46975.1"/>
    </source>
</evidence>
<evidence type="ECO:0000256" key="2">
    <source>
        <dbReference type="ARBA" id="ARBA00008954"/>
    </source>
</evidence>
<sequence length="209" mass="22134">MVRRGWIRDTAGRVDDLMNCLTANSISTSRGNPIAMATGNAVLDFIDSHELQANAVEVGRFLFDGQRGLATRYSLIGEVRGTGLILGFELIEPKTKVPAVAATNAVLAQCRERGLLIGKGGLLGNVLRVTPPMTVTLDEARQALGMLDDVLAKRILPRAGMTRAGLPGRQAPYGAVRGSGQMATGCTHKCRSASAAKSAFMRLLAASTR</sequence>
<evidence type="ECO:0000256" key="5">
    <source>
        <dbReference type="ARBA" id="ARBA00022576"/>
    </source>
</evidence>
<dbReference type="InterPro" id="IPR005814">
    <property type="entry name" value="Aminotrans_3"/>
</dbReference>
<organism evidence="7 8">
    <name type="scientific">Streptomyces antimycoticus</name>
    <dbReference type="NCBI Taxonomy" id="68175"/>
    <lineage>
        <taxon>Bacteria</taxon>
        <taxon>Bacillati</taxon>
        <taxon>Actinomycetota</taxon>
        <taxon>Actinomycetes</taxon>
        <taxon>Kitasatosporales</taxon>
        <taxon>Streptomycetaceae</taxon>
        <taxon>Streptomyces</taxon>
        <taxon>Streptomyces violaceusniger group</taxon>
    </lineage>
</organism>
<dbReference type="GO" id="GO:0008453">
    <property type="term" value="F:alanine-glyoxylate transaminase activity"/>
    <property type="evidence" value="ECO:0007669"/>
    <property type="project" value="UniProtKB-EC"/>
</dbReference>
<dbReference type="Gene3D" id="3.90.1150.10">
    <property type="entry name" value="Aspartate Aminotransferase, domain 1"/>
    <property type="match status" value="1"/>
</dbReference>
<reference evidence="7 8" key="1">
    <citation type="journal article" date="2020" name="Int. J. Syst. Evol. Microbiol.">
        <title>Reclassification of Streptomyces castelarensis and Streptomyces sporoclivatus as later heterotypic synonyms of Streptomyces antimycoticus.</title>
        <authorList>
            <person name="Komaki H."/>
            <person name="Tamura T."/>
        </authorList>
    </citation>
    <scope>NUCLEOTIDE SEQUENCE [LARGE SCALE GENOMIC DNA]</scope>
    <source>
        <strain evidence="7 8">NBRC 100767</strain>
    </source>
</reference>
<dbReference type="InterPro" id="IPR015422">
    <property type="entry name" value="PyrdxlP-dep_Trfase_small"/>
</dbReference>
<dbReference type="EC" id="2.6.1.44" evidence="4"/>
<comment type="cofactor">
    <cofactor evidence="1">
        <name>pyridoxal 5'-phosphate</name>
        <dbReference type="ChEBI" id="CHEBI:597326"/>
    </cofactor>
</comment>
<accession>A0A499UXP6</accession>
<comment type="similarity">
    <text evidence="2">Belongs to the class-III pyridoxal-phosphate-dependent aminotransferase family.</text>
</comment>
<evidence type="ECO:0000256" key="1">
    <source>
        <dbReference type="ARBA" id="ARBA00001933"/>
    </source>
</evidence>
<dbReference type="Pfam" id="PF00202">
    <property type="entry name" value="Aminotran_3"/>
    <property type="match status" value="1"/>
</dbReference>
<dbReference type="InterPro" id="IPR015424">
    <property type="entry name" value="PyrdxlP-dep_Trfase"/>
</dbReference>
<keyword evidence="6" id="KW-0808">Transferase</keyword>
<evidence type="ECO:0000313" key="8">
    <source>
        <dbReference type="Proteomes" id="UP000463951"/>
    </source>
</evidence>
<comment type="subunit">
    <text evidence="3">Homotetramer.</text>
</comment>
<proteinExistence type="inferred from homology"/>
<dbReference type="PANTHER" id="PTHR45688">
    <property type="match status" value="1"/>
</dbReference>
<protein>
    <recommendedName>
        <fullName evidence="4">alanine--glyoxylate transaminase</fullName>
        <ecNumber evidence="4">2.6.1.44</ecNumber>
    </recommendedName>
</protein>
<dbReference type="SUPFAM" id="SSF53383">
    <property type="entry name" value="PLP-dependent transferases"/>
    <property type="match status" value="1"/>
</dbReference>
<keyword evidence="5" id="KW-0032">Aminotransferase</keyword>
<dbReference type="Proteomes" id="UP000463951">
    <property type="component" value="Chromosome"/>
</dbReference>
<evidence type="ECO:0000256" key="6">
    <source>
        <dbReference type="ARBA" id="ARBA00022679"/>
    </source>
</evidence>